<feature type="domain" description="Putative DNA-binding" evidence="1">
    <location>
        <begin position="7"/>
        <end position="97"/>
    </location>
</feature>
<proteinExistence type="predicted"/>
<dbReference type="EMBL" id="JADEYS010000006">
    <property type="protein sequence ID" value="MBE9397057.1"/>
    <property type="molecule type" value="Genomic_DNA"/>
</dbReference>
<comment type="caution">
    <text evidence="2">The sequence shown here is derived from an EMBL/GenBank/DDBJ whole genome shotgun (WGS) entry which is preliminary data.</text>
</comment>
<keyword evidence="3" id="KW-1185">Reference proteome</keyword>
<accession>A0A8J7FBJ2</accession>
<dbReference type="InterPro" id="IPR044922">
    <property type="entry name" value="DUF2063_N_sf"/>
</dbReference>
<evidence type="ECO:0000313" key="2">
    <source>
        <dbReference type="EMBL" id="MBE9397057.1"/>
    </source>
</evidence>
<sequence>MSLHERQQQLLAFMMGQDSEIAGHIRDHGAITVDTRLNIYRNAYQVRFWEVIDTDHPILGVYLGDDLFNNMVRDYINAYPSHFKSLRHFADRLPQFLTEDETLKVYPHIAELARFERELLNAFDAPDTECAERQQLVDLAPDKWPSLKLVFHPSLVVFTTDYNVVDIWQHIKAERTPPDPLQQDETWLLWRNRERLTEFASLDNFEFTMYQAFLSGDNLEEVAELLLEISHSDPSEHMVNTLFTWLDRGWISCLDSGLSVIK</sequence>
<dbReference type="AlphaFoldDB" id="A0A8J7FBJ2"/>
<dbReference type="InterPro" id="IPR018640">
    <property type="entry name" value="DUF2063"/>
</dbReference>
<evidence type="ECO:0000313" key="3">
    <source>
        <dbReference type="Proteomes" id="UP000640333"/>
    </source>
</evidence>
<protein>
    <submittedName>
        <fullName evidence="2">Putative DNA-binding domain-containing protein</fullName>
    </submittedName>
</protein>
<dbReference type="Proteomes" id="UP000640333">
    <property type="component" value="Unassembled WGS sequence"/>
</dbReference>
<evidence type="ECO:0000259" key="1">
    <source>
        <dbReference type="Pfam" id="PF09836"/>
    </source>
</evidence>
<keyword evidence="2" id="KW-0238">DNA-binding</keyword>
<dbReference type="Pfam" id="PF09836">
    <property type="entry name" value="DUF2063"/>
    <property type="match status" value="1"/>
</dbReference>
<dbReference type="Gene3D" id="1.10.150.690">
    <property type="entry name" value="DUF2063"/>
    <property type="match status" value="1"/>
</dbReference>
<dbReference type="GO" id="GO:0003677">
    <property type="term" value="F:DNA binding"/>
    <property type="evidence" value="ECO:0007669"/>
    <property type="project" value="UniProtKB-KW"/>
</dbReference>
<organism evidence="2 3">
    <name type="scientific">Pontibacterium sinense</name>
    <dbReference type="NCBI Taxonomy" id="2781979"/>
    <lineage>
        <taxon>Bacteria</taxon>
        <taxon>Pseudomonadati</taxon>
        <taxon>Pseudomonadota</taxon>
        <taxon>Gammaproteobacteria</taxon>
        <taxon>Oceanospirillales</taxon>
        <taxon>Oceanospirillaceae</taxon>
        <taxon>Pontibacterium</taxon>
    </lineage>
</organism>
<name>A0A8J7FBJ2_9GAMM</name>
<reference evidence="2" key="1">
    <citation type="submission" date="2020-10" db="EMBL/GenBank/DDBJ databases">
        <title>Bacterium isolated from coastal waters sediment.</title>
        <authorList>
            <person name="Chen R.-J."/>
            <person name="Lu D.-C."/>
            <person name="Zhu K.-L."/>
            <person name="Du Z.-J."/>
        </authorList>
    </citation>
    <scope>NUCLEOTIDE SEQUENCE</scope>
    <source>
        <strain evidence="2">N1Y112</strain>
    </source>
</reference>
<dbReference type="RefSeq" id="WP_193952614.1">
    <property type="nucleotide sequence ID" value="NZ_JADEYS010000006.1"/>
</dbReference>
<gene>
    <name evidence="2" type="ORF">IOQ59_07250</name>
</gene>